<dbReference type="AlphaFoldDB" id="A0A8B8EWM6"/>
<keyword evidence="3" id="KW-1185">Reference proteome</keyword>
<dbReference type="RefSeq" id="XP_022344381.1">
    <property type="nucleotide sequence ID" value="XM_022488673.1"/>
</dbReference>
<name>A0A8B8EWM6_CRAVI</name>
<dbReference type="KEGG" id="cvn:111137276"/>
<feature type="signal peptide" evidence="2">
    <location>
        <begin position="1"/>
        <end position="20"/>
    </location>
</feature>
<keyword evidence="2" id="KW-0732">Signal</keyword>
<evidence type="ECO:0000313" key="3">
    <source>
        <dbReference type="Proteomes" id="UP000694844"/>
    </source>
</evidence>
<feature type="region of interest" description="Disordered" evidence="1">
    <location>
        <begin position="131"/>
        <end position="160"/>
    </location>
</feature>
<organism evidence="3 4">
    <name type="scientific">Crassostrea virginica</name>
    <name type="common">Eastern oyster</name>
    <dbReference type="NCBI Taxonomy" id="6565"/>
    <lineage>
        <taxon>Eukaryota</taxon>
        <taxon>Metazoa</taxon>
        <taxon>Spiralia</taxon>
        <taxon>Lophotrochozoa</taxon>
        <taxon>Mollusca</taxon>
        <taxon>Bivalvia</taxon>
        <taxon>Autobranchia</taxon>
        <taxon>Pteriomorphia</taxon>
        <taxon>Ostreida</taxon>
        <taxon>Ostreoidea</taxon>
        <taxon>Ostreidae</taxon>
        <taxon>Crassostrea</taxon>
    </lineage>
</organism>
<feature type="compositionally biased region" description="Polar residues" evidence="1">
    <location>
        <begin position="149"/>
        <end position="160"/>
    </location>
</feature>
<dbReference type="Proteomes" id="UP000694844">
    <property type="component" value="Chromosome 5"/>
</dbReference>
<evidence type="ECO:0000313" key="4">
    <source>
        <dbReference type="RefSeq" id="XP_022344381.1"/>
    </source>
</evidence>
<protein>
    <submittedName>
        <fullName evidence="4">Uncharacterized protein LOC111137276</fullName>
    </submittedName>
</protein>
<accession>A0A8B8EWM6</accession>
<proteinExistence type="predicted"/>
<dbReference type="OrthoDB" id="6195966at2759"/>
<reference evidence="4" key="1">
    <citation type="submission" date="2025-08" db="UniProtKB">
        <authorList>
            <consortium name="RefSeq"/>
        </authorList>
    </citation>
    <scope>IDENTIFICATION</scope>
    <source>
        <tissue evidence="4">Whole sample</tissue>
    </source>
</reference>
<evidence type="ECO:0000256" key="2">
    <source>
        <dbReference type="SAM" id="SignalP"/>
    </source>
</evidence>
<dbReference type="GeneID" id="111137276"/>
<feature type="chain" id="PRO_5034868175" evidence="2">
    <location>
        <begin position="21"/>
        <end position="160"/>
    </location>
</feature>
<gene>
    <name evidence="4" type="primary">LOC111137276</name>
</gene>
<evidence type="ECO:0000256" key="1">
    <source>
        <dbReference type="SAM" id="MobiDB-lite"/>
    </source>
</evidence>
<sequence>MILPSILPCASFLLIVHCLGYMPCPQSVPTVSYVSRCPFNAEEWRSAAAKKDCETLAMHQNCTEKKNFVYHCVLNQEATELVEVCAPIWYMSGYCARFSIADKKIINDPGLDCSGFDPPCPSRFPSYESYKYGSNSNPLIDRTEESDQESQTSQRLDCGR</sequence>